<dbReference type="EMBL" id="CP011393">
    <property type="protein sequence ID" value="ANE40886.1"/>
    <property type="molecule type" value="Genomic_DNA"/>
</dbReference>
<evidence type="ECO:0000256" key="4">
    <source>
        <dbReference type="ARBA" id="ARBA00022723"/>
    </source>
</evidence>
<keyword evidence="11" id="KW-0963">Cytoplasm</keyword>
<evidence type="ECO:0000256" key="7">
    <source>
        <dbReference type="ARBA" id="ARBA00022840"/>
    </source>
</evidence>
<keyword evidence="5 11" id="KW-0547">Nucleotide-binding</keyword>
<dbReference type="InterPro" id="IPR009000">
    <property type="entry name" value="Transl_B-barrel_sf"/>
</dbReference>
<feature type="binding site" evidence="11">
    <location>
        <position position="660"/>
    </location>
    <ligand>
        <name>Zn(2+)</name>
        <dbReference type="ChEBI" id="CHEBI:29105"/>
    </ligand>
</feature>
<dbReference type="Gene3D" id="3.30.930.10">
    <property type="entry name" value="Bira Bifunctional Protein, Domain 2"/>
    <property type="match status" value="1"/>
</dbReference>
<dbReference type="Pfam" id="PF01411">
    <property type="entry name" value="tRNA-synt_2c"/>
    <property type="match status" value="1"/>
</dbReference>
<dbReference type="InterPro" id="IPR018165">
    <property type="entry name" value="Ala-tRNA-synth_IIc_core"/>
</dbReference>
<keyword evidence="4 11" id="KW-0479">Metal-binding</keyword>
<dbReference type="GO" id="GO:0004813">
    <property type="term" value="F:alanine-tRNA ligase activity"/>
    <property type="evidence" value="ECO:0007669"/>
    <property type="project" value="UniProtKB-UniRule"/>
</dbReference>
<dbReference type="AlphaFoldDB" id="A0A172T1Q4"/>
<keyword evidence="12" id="KW-0175">Coiled coil</keyword>
<dbReference type="InterPro" id="IPR018164">
    <property type="entry name" value="Ala-tRNA-synth_IIc_N"/>
</dbReference>
<feature type="coiled-coil region" evidence="12">
    <location>
        <begin position="719"/>
        <end position="746"/>
    </location>
</feature>
<dbReference type="InterPro" id="IPR018162">
    <property type="entry name" value="Ala-tRNA-ligase_IIc_anticod-bd"/>
</dbReference>
<evidence type="ECO:0000256" key="11">
    <source>
        <dbReference type="HAMAP-Rule" id="MF_00036"/>
    </source>
</evidence>
<dbReference type="InterPro" id="IPR023033">
    <property type="entry name" value="Ala_tRNA_ligase_euk/bac"/>
</dbReference>
<keyword evidence="6 11" id="KW-0862">Zinc</keyword>
<dbReference type="SUPFAM" id="SSF101353">
    <property type="entry name" value="Putative anticodon-binding domain of alanyl-tRNA synthetase (AlaRS)"/>
    <property type="match status" value="1"/>
</dbReference>
<keyword evidence="3 11" id="KW-0436">Ligase</keyword>
<dbReference type="SMART" id="SM00863">
    <property type="entry name" value="tRNA_SAD"/>
    <property type="match status" value="1"/>
</dbReference>
<accession>A0A172T1Q4</accession>
<comment type="function">
    <text evidence="11">Catalyzes the attachment of alanine to tRNA(Ala) in a two-step reaction: alanine is first activated by ATP to form Ala-AMP and then transferred to the acceptor end of tRNA(Ala). Also edits incorrectly charged Ser-tRNA(Ala) and Gly-tRNA(Ala) via its editing domain.</text>
</comment>
<dbReference type="PANTHER" id="PTHR11777">
    <property type="entry name" value="ALANYL-TRNA SYNTHETASE"/>
    <property type="match status" value="1"/>
</dbReference>
<evidence type="ECO:0000313" key="15">
    <source>
        <dbReference type="Proteomes" id="UP000077096"/>
    </source>
</evidence>
<dbReference type="GO" id="GO:0005524">
    <property type="term" value="F:ATP binding"/>
    <property type="evidence" value="ECO:0007669"/>
    <property type="project" value="UniProtKB-UniRule"/>
</dbReference>
<dbReference type="SUPFAM" id="SSF55681">
    <property type="entry name" value="Class II aaRS and biotin synthetases"/>
    <property type="match status" value="1"/>
</dbReference>
<dbReference type="Gene3D" id="3.30.54.20">
    <property type="match status" value="1"/>
</dbReference>
<dbReference type="PROSITE" id="PS50860">
    <property type="entry name" value="AA_TRNA_LIGASE_II_ALA"/>
    <property type="match status" value="1"/>
</dbReference>
<name>A0A172T1Q4_FERPE</name>
<keyword evidence="2 11" id="KW-0820">tRNA-binding</keyword>
<keyword evidence="10 11" id="KW-0030">Aminoacyl-tRNA synthetase</keyword>
<dbReference type="FunFam" id="3.30.54.20:FF:000001">
    <property type="entry name" value="Alanine--tRNA ligase"/>
    <property type="match status" value="1"/>
</dbReference>
<dbReference type="InterPro" id="IPR002318">
    <property type="entry name" value="Ala-tRNA-lgiase_IIc"/>
</dbReference>
<dbReference type="FunFam" id="3.10.310.40:FF:000001">
    <property type="entry name" value="Alanine--tRNA ligase"/>
    <property type="match status" value="1"/>
</dbReference>
<sequence length="867" mass="98150">MKYMTSDEIREAFLSFFESKGHKRLPSASLIPDDPQLMFTVAGMVPFKPIFWGKVDPVYTRVTTCQKCVRTNDIENVGRTPRHHTFFEMLGNFSFGDYFKKEAIEWAWEFVTKVLEMPEEKLWVTIYEYDDEAFEIWKSIGVPEHKIIRMGKEDNFWGPAGPTGPCGPCSEIHYDTGLEVPVKDGGIPTPANTDGRFIEIWNLVFTEFYQDEEGNLHPLPRKNIDTGAGLERISAMMQGVLWNFDTDLFAPIIERIQNVLNVKYKEDPKKDVSIRVIADHVRAVTFMIADGVLPSNEGRGYVLRRVLRRALRHGVLLGAKEPFLYKIVESVVQKMGHIYPEIVEKRSFVENIVKGEELKFISNLSRGLELVQKIIETKGKITAEDAFKLYDTYGFPIDILRDIAQENNYELDEKGFEAYLQQQRERSRKAQGEVEFAQKTGYETLDIETVFVGYETMESEGTVMKIRKDNEFIDNVETSEPIQCELVLDVTPFYAEKGGQVSDKGTITWESGKFEVEYVYNPVEGIIVHRGKLTGKLSIGQKVFSKVDPIRKWTMRNHTATHLLHAALRKVLGTHVRQAGSLVEPERLRFDFTHYQALTKEQITAIEDLVNEVILSAIPVVTEVKTYDEAVKEGAMALFEEKYGDYVRVVKVADFSEELCGGTHVKNTGEIGLFKIVSESAVSAGVRRIEAITGFNSLAYVRRQDEILESLKDKLEAPVNELSVKVEKLIEERKMLERELATLKKKLVNPESVASNVKTWNNVNYVSAAFEDIDPEVLKELTDEVSERIKGVVLLVSKIGEKVVFTVKVPKELTNEYHAGNIAKVVAKILGGGGGGSPTFAQAGGKLPQSIPEALEIFEKIIRKEVQ</sequence>
<dbReference type="OrthoDB" id="9803884at2"/>
<dbReference type="Gene3D" id="3.10.310.40">
    <property type="match status" value="1"/>
</dbReference>
<dbReference type="GO" id="GO:0008270">
    <property type="term" value="F:zinc ion binding"/>
    <property type="evidence" value="ECO:0007669"/>
    <property type="project" value="UniProtKB-UniRule"/>
</dbReference>
<evidence type="ECO:0000256" key="5">
    <source>
        <dbReference type="ARBA" id="ARBA00022741"/>
    </source>
</evidence>
<comment type="domain">
    <text evidence="11">Consists of three domains; the N-terminal catalytic domain, the editing domain and the C-terminal C-Ala domain. The editing domain removes incorrectly charged amino acids, while the C-Ala domain, along with tRNA(Ala), serves as a bridge to cooperatively bring together the editing and aminoacylation centers thus stimulating deacylation of misacylated tRNAs.</text>
</comment>
<dbReference type="CDD" id="cd00673">
    <property type="entry name" value="AlaRS_core"/>
    <property type="match status" value="1"/>
</dbReference>
<dbReference type="SUPFAM" id="SSF50447">
    <property type="entry name" value="Translation proteins"/>
    <property type="match status" value="1"/>
</dbReference>
<protein>
    <recommendedName>
        <fullName evidence="11">Alanine--tRNA ligase</fullName>
        <ecNumber evidence="11">6.1.1.7</ecNumber>
    </recommendedName>
    <alternativeName>
        <fullName evidence="11">Alanyl-tRNA synthetase</fullName>
        <shortName evidence="11">AlaRS</shortName>
    </alternativeName>
</protein>
<keyword evidence="8 11" id="KW-0694">RNA-binding</keyword>
<evidence type="ECO:0000313" key="14">
    <source>
        <dbReference type="EMBL" id="ANE40886.1"/>
    </source>
</evidence>
<feature type="binding site" evidence="11">
    <location>
        <position position="558"/>
    </location>
    <ligand>
        <name>Zn(2+)</name>
        <dbReference type="ChEBI" id="CHEBI:29105"/>
    </ligand>
</feature>
<dbReference type="Pfam" id="PF02272">
    <property type="entry name" value="DHHA1"/>
    <property type="match status" value="1"/>
</dbReference>
<dbReference type="InterPro" id="IPR012947">
    <property type="entry name" value="tRNA_SAD"/>
</dbReference>
<evidence type="ECO:0000256" key="8">
    <source>
        <dbReference type="ARBA" id="ARBA00022884"/>
    </source>
</evidence>
<comment type="subcellular location">
    <subcellularLocation>
        <location evidence="11">Cytoplasm</location>
    </subcellularLocation>
</comment>
<dbReference type="Gene3D" id="3.30.980.10">
    <property type="entry name" value="Threonyl-trna Synthetase, Chain A, domain 2"/>
    <property type="match status" value="1"/>
</dbReference>
<evidence type="ECO:0000259" key="13">
    <source>
        <dbReference type="PROSITE" id="PS50860"/>
    </source>
</evidence>
<dbReference type="FunFam" id="3.30.930.10:FF:000004">
    <property type="entry name" value="Alanine--tRNA ligase"/>
    <property type="match status" value="1"/>
</dbReference>
<gene>
    <name evidence="11" type="primary">alaS</name>
    <name evidence="14" type="ORF">JM64_01875</name>
</gene>
<dbReference type="FunFam" id="3.30.980.10:FF:000004">
    <property type="entry name" value="Alanine--tRNA ligase, cytoplasmic"/>
    <property type="match status" value="1"/>
</dbReference>
<dbReference type="GO" id="GO:0000049">
    <property type="term" value="F:tRNA binding"/>
    <property type="evidence" value="ECO:0007669"/>
    <property type="project" value="UniProtKB-KW"/>
</dbReference>
<evidence type="ECO:0000256" key="10">
    <source>
        <dbReference type="ARBA" id="ARBA00023146"/>
    </source>
</evidence>
<reference evidence="14 15" key="1">
    <citation type="submission" date="2014-08" db="EMBL/GenBank/DDBJ databases">
        <title>Fervidobacterium pennivorans DYC genome.</title>
        <authorList>
            <person name="Wushke S."/>
        </authorList>
    </citation>
    <scope>NUCLEOTIDE SEQUENCE [LARGE SCALE GENOMIC DNA]</scope>
    <source>
        <strain evidence="14 15">DYC</strain>
    </source>
</reference>
<dbReference type="GO" id="GO:0002161">
    <property type="term" value="F:aminoacyl-tRNA deacylase activity"/>
    <property type="evidence" value="ECO:0007669"/>
    <property type="project" value="TreeGrafter"/>
</dbReference>
<dbReference type="Gene3D" id="6.10.250.550">
    <property type="match status" value="1"/>
</dbReference>
<feature type="domain" description="Alanyl-transfer RNA synthetases family profile" evidence="13">
    <location>
        <begin position="4"/>
        <end position="703"/>
    </location>
</feature>
<dbReference type="Pfam" id="PF07973">
    <property type="entry name" value="tRNA_SAD"/>
    <property type="match status" value="1"/>
</dbReference>
<dbReference type="GO" id="GO:0006419">
    <property type="term" value="P:alanyl-tRNA aminoacylation"/>
    <property type="evidence" value="ECO:0007669"/>
    <property type="project" value="UniProtKB-UniRule"/>
</dbReference>
<feature type="binding site" evidence="11">
    <location>
        <position position="664"/>
    </location>
    <ligand>
        <name>Zn(2+)</name>
        <dbReference type="ChEBI" id="CHEBI:29105"/>
    </ligand>
</feature>
<keyword evidence="9 11" id="KW-0648">Protein biosynthesis</keyword>
<dbReference type="HAMAP" id="MF_00036_B">
    <property type="entry name" value="Ala_tRNA_synth_B"/>
    <property type="match status" value="1"/>
</dbReference>
<feature type="binding site" evidence="11">
    <location>
        <position position="562"/>
    </location>
    <ligand>
        <name>Zn(2+)</name>
        <dbReference type="ChEBI" id="CHEBI:29105"/>
    </ligand>
</feature>
<dbReference type="InterPro" id="IPR018163">
    <property type="entry name" value="Thr/Ala-tRNA-synth_IIc_edit"/>
</dbReference>
<dbReference type="NCBIfam" id="TIGR00344">
    <property type="entry name" value="alaS"/>
    <property type="match status" value="1"/>
</dbReference>
<comment type="catalytic activity">
    <reaction evidence="11">
        <text>tRNA(Ala) + L-alanine + ATP = L-alanyl-tRNA(Ala) + AMP + diphosphate</text>
        <dbReference type="Rhea" id="RHEA:12540"/>
        <dbReference type="Rhea" id="RHEA-COMP:9657"/>
        <dbReference type="Rhea" id="RHEA-COMP:9923"/>
        <dbReference type="ChEBI" id="CHEBI:30616"/>
        <dbReference type="ChEBI" id="CHEBI:33019"/>
        <dbReference type="ChEBI" id="CHEBI:57972"/>
        <dbReference type="ChEBI" id="CHEBI:78442"/>
        <dbReference type="ChEBI" id="CHEBI:78497"/>
        <dbReference type="ChEBI" id="CHEBI:456215"/>
        <dbReference type="EC" id="6.1.1.7"/>
    </reaction>
</comment>
<proteinExistence type="inferred from homology"/>
<evidence type="ECO:0000256" key="12">
    <source>
        <dbReference type="SAM" id="Coils"/>
    </source>
</evidence>
<keyword evidence="7 11" id="KW-0067">ATP-binding</keyword>
<evidence type="ECO:0000256" key="9">
    <source>
        <dbReference type="ARBA" id="ARBA00022917"/>
    </source>
</evidence>
<evidence type="ECO:0000256" key="1">
    <source>
        <dbReference type="ARBA" id="ARBA00008226"/>
    </source>
</evidence>
<dbReference type="Gene3D" id="2.40.30.130">
    <property type="match status" value="1"/>
</dbReference>
<evidence type="ECO:0000256" key="6">
    <source>
        <dbReference type="ARBA" id="ARBA00022833"/>
    </source>
</evidence>
<dbReference type="PANTHER" id="PTHR11777:SF9">
    <property type="entry name" value="ALANINE--TRNA LIGASE, CYTOPLASMIC"/>
    <property type="match status" value="1"/>
</dbReference>
<dbReference type="InterPro" id="IPR045864">
    <property type="entry name" value="aa-tRNA-synth_II/BPL/LPL"/>
</dbReference>
<dbReference type="KEGG" id="fng:JM64_01875"/>
<organism evidence="14 15">
    <name type="scientific">Fervidobacterium pennivorans</name>
    <dbReference type="NCBI Taxonomy" id="93466"/>
    <lineage>
        <taxon>Bacteria</taxon>
        <taxon>Thermotogati</taxon>
        <taxon>Thermotogota</taxon>
        <taxon>Thermotogae</taxon>
        <taxon>Thermotogales</taxon>
        <taxon>Fervidobacteriaceae</taxon>
        <taxon>Fervidobacterium</taxon>
    </lineage>
</organism>
<evidence type="ECO:0000256" key="3">
    <source>
        <dbReference type="ARBA" id="ARBA00022598"/>
    </source>
</evidence>
<dbReference type="InterPro" id="IPR003156">
    <property type="entry name" value="DHHA1_dom"/>
</dbReference>
<dbReference type="Proteomes" id="UP000077096">
    <property type="component" value="Chromosome"/>
</dbReference>
<dbReference type="PATRIC" id="fig|93466.3.peg.427"/>
<dbReference type="SUPFAM" id="SSF55186">
    <property type="entry name" value="ThrRS/AlaRS common domain"/>
    <property type="match status" value="1"/>
</dbReference>
<dbReference type="PRINTS" id="PR00980">
    <property type="entry name" value="TRNASYNTHALA"/>
</dbReference>
<comment type="cofactor">
    <cofactor evidence="11">
        <name>Zn(2+)</name>
        <dbReference type="ChEBI" id="CHEBI:29105"/>
    </cofactor>
    <text evidence="11">Binds 1 zinc ion per subunit.</text>
</comment>
<comment type="similarity">
    <text evidence="1 11">Belongs to the class-II aminoacyl-tRNA synthetase family.</text>
</comment>
<dbReference type="InterPro" id="IPR050058">
    <property type="entry name" value="Ala-tRNA_ligase"/>
</dbReference>
<dbReference type="EC" id="6.1.1.7" evidence="11"/>
<dbReference type="GO" id="GO:0005829">
    <property type="term" value="C:cytosol"/>
    <property type="evidence" value="ECO:0007669"/>
    <property type="project" value="TreeGrafter"/>
</dbReference>
<evidence type="ECO:0000256" key="2">
    <source>
        <dbReference type="ARBA" id="ARBA00022555"/>
    </source>
</evidence>